<evidence type="ECO:0000313" key="2">
    <source>
        <dbReference type="Proteomes" id="UP001153332"/>
    </source>
</evidence>
<evidence type="ECO:0000313" key="1">
    <source>
        <dbReference type="EMBL" id="KAJ8131740.1"/>
    </source>
</evidence>
<accession>A0ACC2JWF8</accession>
<reference evidence="1" key="1">
    <citation type="submission" date="2022-12" db="EMBL/GenBank/DDBJ databases">
        <title>Genome Sequence of Lasiodiplodia mahajangana.</title>
        <authorList>
            <person name="Buettner E."/>
        </authorList>
    </citation>
    <scope>NUCLEOTIDE SEQUENCE</scope>
    <source>
        <strain evidence="1">VT137</strain>
    </source>
</reference>
<dbReference type="Proteomes" id="UP001153332">
    <property type="component" value="Unassembled WGS sequence"/>
</dbReference>
<dbReference type="EMBL" id="JAPUUL010000236">
    <property type="protein sequence ID" value="KAJ8131740.1"/>
    <property type="molecule type" value="Genomic_DNA"/>
</dbReference>
<gene>
    <name evidence="1" type="ORF">O1611_g1883</name>
</gene>
<protein>
    <submittedName>
        <fullName evidence="1">Uncharacterized protein</fullName>
    </submittedName>
</protein>
<proteinExistence type="predicted"/>
<comment type="caution">
    <text evidence="1">The sequence shown here is derived from an EMBL/GenBank/DDBJ whole genome shotgun (WGS) entry which is preliminary data.</text>
</comment>
<name>A0ACC2JWF8_9PEZI</name>
<keyword evidence="2" id="KW-1185">Reference proteome</keyword>
<organism evidence="1 2">
    <name type="scientific">Lasiodiplodia mahajangana</name>
    <dbReference type="NCBI Taxonomy" id="1108764"/>
    <lineage>
        <taxon>Eukaryota</taxon>
        <taxon>Fungi</taxon>
        <taxon>Dikarya</taxon>
        <taxon>Ascomycota</taxon>
        <taxon>Pezizomycotina</taxon>
        <taxon>Dothideomycetes</taxon>
        <taxon>Dothideomycetes incertae sedis</taxon>
        <taxon>Botryosphaeriales</taxon>
        <taxon>Botryosphaeriaceae</taxon>
        <taxon>Lasiodiplodia</taxon>
    </lineage>
</organism>
<sequence>MGNSSGRLELPGFGMPLDQPPKPGMNNFLHALSSRFESVGLKLREIRMMEFMNQITDKPEWERKVFDEEIVKAWREEAMGPKAQEIDLDGDVFMSEKMFDNCIKELRGKVPEYKSTGLISILDAEVELVKSDSVIPQSLTDSLKAAVKPLEDVPDHKKDWHPGSDGTVLDLVHPSLFPMVYGTSRVLPHGKVPINGCAKFSGKGEIDNPPKSSERPWGTREPRLIGSTQWLPSDITWVPSGDMRIASYINNLHPEDHPKLYGVLEQFVTAAVPLWERCLYRYRNEQGEKDVMDPRISKLPLGDEDDFYIPEGIVYDRPPAQEGEGEDDYMWTDEYYEWKTTHRILSWPEPDDYSPSRARPAEMRPNLRTMFPDGLQVIFKLANIHLSPSNPKYEGGSLHVEGALNDRIAATALFYYDCENITESVLTLHHPVDAEELRMVPPQGEFESLERWLGISTDDGSLQRLGRVITREGRFIAFPNVLAHQVQPFELADPSRPGHRKILAMFLVDPNFRVLSTSVVPPQRKDWWAREVRKIRPLSGLPTEIFELIIEAVDGFPMSWDDALAIRETLMRERSWVTEAFDQEMEQNTYNFCEH</sequence>